<dbReference type="SUPFAM" id="SSF53955">
    <property type="entry name" value="Lysozyme-like"/>
    <property type="match status" value="1"/>
</dbReference>
<dbReference type="GO" id="GO:0008933">
    <property type="term" value="F:peptidoglycan lytic transglycosylase activity"/>
    <property type="evidence" value="ECO:0007669"/>
    <property type="project" value="InterPro"/>
</dbReference>
<protein>
    <submittedName>
        <fullName evidence="3">Transglycosylase SLT domain-containing protein</fullName>
    </submittedName>
</protein>
<dbReference type="InterPro" id="IPR023346">
    <property type="entry name" value="Lysozyme-like_dom_sf"/>
</dbReference>
<dbReference type="GO" id="GO:0016020">
    <property type="term" value="C:membrane"/>
    <property type="evidence" value="ECO:0007669"/>
    <property type="project" value="InterPro"/>
</dbReference>
<dbReference type="InterPro" id="IPR000189">
    <property type="entry name" value="Transglyc_AS"/>
</dbReference>
<dbReference type="GO" id="GO:0000270">
    <property type="term" value="P:peptidoglycan metabolic process"/>
    <property type="evidence" value="ECO:0007669"/>
    <property type="project" value="InterPro"/>
</dbReference>
<dbReference type="Pfam" id="PF01464">
    <property type="entry name" value="SLT"/>
    <property type="match status" value="1"/>
</dbReference>
<evidence type="ECO:0000259" key="2">
    <source>
        <dbReference type="Pfam" id="PF01464"/>
    </source>
</evidence>
<name>A0A1H1AYH2_9BACI</name>
<evidence type="ECO:0000313" key="4">
    <source>
        <dbReference type="Proteomes" id="UP000199444"/>
    </source>
</evidence>
<organism evidence="3 4">
    <name type="scientific">Virgibacillus salinus</name>
    <dbReference type="NCBI Taxonomy" id="553311"/>
    <lineage>
        <taxon>Bacteria</taxon>
        <taxon>Bacillati</taxon>
        <taxon>Bacillota</taxon>
        <taxon>Bacilli</taxon>
        <taxon>Bacillales</taxon>
        <taxon>Bacillaceae</taxon>
        <taxon>Virgibacillus</taxon>
    </lineage>
</organism>
<dbReference type="CDD" id="cd00254">
    <property type="entry name" value="LT-like"/>
    <property type="match status" value="1"/>
</dbReference>
<dbReference type="STRING" id="553311.SAMN05216231_1512"/>
<accession>A0A1H1AYH2</accession>
<proteinExistence type="inferred from homology"/>
<gene>
    <name evidence="3" type="ORF">SAMN05216231_1512</name>
</gene>
<feature type="domain" description="Transglycosylase SLT" evidence="2">
    <location>
        <begin position="86"/>
        <end position="193"/>
    </location>
</feature>
<dbReference type="PROSITE" id="PS00922">
    <property type="entry name" value="TRANSGLYCOSYLASE"/>
    <property type="match status" value="1"/>
</dbReference>
<dbReference type="InterPro" id="IPR008258">
    <property type="entry name" value="Transglycosylase_SLT_dom_1"/>
</dbReference>
<reference evidence="3 4" key="1">
    <citation type="submission" date="2016-10" db="EMBL/GenBank/DDBJ databases">
        <authorList>
            <person name="de Groot N.N."/>
        </authorList>
    </citation>
    <scope>NUCLEOTIDE SEQUENCE [LARGE SCALE GENOMIC DNA]</scope>
    <source>
        <strain evidence="3 4">CGMCC 1.10449</strain>
    </source>
</reference>
<dbReference type="Gene3D" id="1.10.530.10">
    <property type="match status" value="1"/>
</dbReference>
<comment type="similarity">
    <text evidence="1">Belongs to the transglycosylase Slt family.</text>
</comment>
<dbReference type="PANTHER" id="PTHR37423">
    <property type="entry name" value="SOLUBLE LYTIC MUREIN TRANSGLYCOSYLASE-RELATED"/>
    <property type="match status" value="1"/>
</dbReference>
<evidence type="ECO:0000313" key="3">
    <source>
        <dbReference type="EMBL" id="SDQ44702.1"/>
    </source>
</evidence>
<dbReference type="EMBL" id="FNKD01000002">
    <property type="protein sequence ID" value="SDQ44702.1"/>
    <property type="molecule type" value="Genomic_DNA"/>
</dbReference>
<dbReference type="PANTHER" id="PTHR37423:SF2">
    <property type="entry name" value="MEMBRANE-BOUND LYTIC MUREIN TRANSGLYCOSYLASE C"/>
    <property type="match status" value="1"/>
</dbReference>
<dbReference type="AlphaFoldDB" id="A0A1H1AYH2"/>
<evidence type="ECO:0000256" key="1">
    <source>
        <dbReference type="ARBA" id="ARBA00007734"/>
    </source>
</evidence>
<dbReference type="Proteomes" id="UP000199444">
    <property type="component" value="Unassembled WGS sequence"/>
</dbReference>
<sequence>MDIRSLQSLIQQQAMSVLTSSRNGSTNSPMIDLAFKQLLQQQINNGTTNNNNFMQGNMQTQPLMPPKNTSPLTVKNATSPVIFDSYISRTAEKYGIDPKLIHSVIKAESNYNANAKSGAGAQGLMQLMPATARGLGVTNPYDPKQNIEGGTKYLSQMLDRYNGNIEVALAAYNAGPGNVDKHQGIPPFDETQNYVKKVMNSYIV</sequence>
<keyword evidence="4" id="KW-1185">Reference proteome</keyword>
<dbReference type="RefSeq" id="WP_092492370.1">
    <property type="nucleotide sequence ID" value="NZ_FNKD01000002.1"/>
</dbReference>